<keyword evidence="1" id="KW-1133">Transmembrane helix</keyword>
<feature type="transmembrane region" description="Helical" evidence="1">
    <location>
        <begin position="234"/>
        <end position="255"/>
    </location>
</feature>
<keyword evidence="3" id="KW-1185">Reference proteome</keyword>
<feature type="transmembrane region" description="Helical" evidence="1">
    <location>
        <begin position="92"/>
        <end position="110"/>
    </location>
</feature>
<dbReference type="AlphaFoldDB" id="A0A6A6E3T3"/>
<feature type="transmembrane region" description="Helical" evidence="1">
    <location>
        <begin position="35"/>
        <end position="55"/>
    </location>
</feature>
<evidence type="ECO:0000313" key="3">
    <source>
        <dbReference type="Proteomes" id="UP000800200"/>
    </source>
</evidence>
<dbReference type="Proteomes" id="UP000800200">
    <property type="component" value="Unassembled WGS sequence"/>
</dbReference>
<keyword evidence="1" id="KW-0472">Membrane</keyword>
<dbReference type="PANTHER" id="PTHR39470:SF1">
    <property type="entry name" value="CHORISMATE SYNTHASE PROTEIN"/>
    <property type="match status" value="1"/>
</dbReference>
<accession>A0A6A6E3T3</accession>
<dbReference type="OrthoDB" id="4218123at2759"/>
<protein>
    <submittedName>
        <fullName evidence="2">Uncharacterized protein</fullName>
    </submittedName>
</protein>
<name>A0A6A6E3T3_9PEZI</name>
<dbReference type="PANTHER" id="PTHR39470">
    <property type="entry name" value="CHROMOSOME 10, WHOLE GENOME SHOTGUN SEQUENCE"/>
    <property type="match status" value="1"/>
</dbReference>
<gene>
    <name evidence="2" type="ORF">K469DRAFT_778095</name>
</gene>
<organism evidence="2 3">
    <name type="scientific">Zopfia rhizophila CBS 207.26</name>
    <dbReference type="NCBI Taxonomy" id="1314779"/>
    <lineage>
        <taxon>Eukaryota</taxon>
        <taxon>Fungi</taxon>
        <taxon>Dikarya</taxon>
        <taxon>Ascomycota</taxon>
        <taxon>Pezizomycotina</taxon>
        <taxon>Dothideomycetes</taxon>
        <taxon>Dothideomycetes incertae sedis</taxon>
        <taxon>Zopfiaceae</taxon>
        <taxon>Zopfia</taxon>
    </lineage>
</organism>
<feature type="transmembrane region" description="Helical" evidence="1">
    <location>
        <begin position="62"/>
        <end position="80"/>
    </location>
</feature>
<proteinExistence type="predicted"/>
<keyword evidence="1" id="KW-0812">Transmembrane</keyword>
<feature type="transmembrane region" description="Helical" evidence="1">
    <location>
        <begin position="131"/>
        <end position="151"/>
    </location>
</feature>
<feature type="transmembrane region" description="Helical" evidence="1">
    <location>
        <begin position="306"/>
        <end position="326"/>
    </location>
</feature>
<dbReference type="EMBL" id="ML994633">
    <property type="protein sequence ID" value="KAF2185412.1"/>
    <property type="molecule type" value="Genomic_DNA"/>
</dbReference>
<sequence>MDEGERSNARQMRFSAHQPKFRSERLCRSPLNPRPTLVCTAAYTCFPVILLIYALPHAATTAIMFNWQSIILLFISYFVIPRLTFLPSSLHSLLIIFGPFLLPKAVNLFRTARTAARSVPVRPTPLKVQRALNLLFISALCFLALTLPHFAPENIFLKTQSRLQIPPDVLFARLRFLRPLTELDEVLRLKFSASVENKLIYLAYGPDTLINCIWCTTSEGGDAPNFFLYSLPKIITPHIFHLVVLGVATSSFLVGSEGTRFRIHTTIAGLFIMVTEIWYLASYDITVNKRAKVLEDMDFVHWRVRVIRFLVFAAVDGLVGLVLWATSTNRWLAAPQSIAERLEMSTRQAEETVHKLRALGLLVNSVNRDPALRGLREDYWQTEAKFMAEAVQEEEVMEQINRVVGNMDFRDLDGRASGVADSILAGIDGIRAPQAMATGGE</sequence>
<feature type="transmembrane region" description="Helical" evidence="1">
    <location>
        <begin position="267"/>
        <end position="286"/>
    </location>
</feature>
<evidence type="ECO:0000256" key="1">
    <source>
        <dbReference type="SAM" id="Phobius"/>
    </source>
</evidence>
<reference evidence="2" key="1">
    <citation type="journal article" date="2020" name="Stud. Mycol.">
        <title>101 Dothideomycetes genomes: a test case for predicting lifestyles and emergence of pathogens.</title>
        <authorList>
            <person name="Haridas S."/>
            <person name="Albert R."/>
            <person name="Binder M."/>
            <person name="Bloem J."/>
            <person name="Labutti K."/>
            <person name="Salamov A."/>
            <person name="Andreopoulos B."/>
            <person name="Baker S."/>
            <person name="Barry K."/>
            <person name="Bills G."/>
            <person name="Bluhm B."/>
            <person name="Cannon C."/>
            <person name="Castanera R."/>
            <person name="Culley D."/>
            <person name="Daum C."/>
            <person name="Ezra D."/>
            <person name="Gonzalez J."/>
            <person name="Henrissat B."/>
            <person name="Kuo A."/>
            <person name="Liang C."/>
            <person name="Lipzen A."/>
            <person name="Lutzoni F."/>
            <person name="Magnuson J."/>
            <person name="Mondo S."/>
            <person name="Nolan M."/>
            <person name="Ohm R."/>
            <person name="Pangilinan J."/>
            <person name="Park H.-J."/>
            <person name="Ramirez L."/>
            <person name="Alfaro M."/>
            <person name="Sun H."/>
            <person name="Tritt A."/>
            <person name="Yoshinaga Y."/>
            <person name="Zwiers L.-H."/>
            <person name="Turgeon B."/>
            <person name="Goodwin S."/>
            <person name="Spatafora J."/>
            <person name="Crous P."/>
            <person name="Grigoriev I."/>
        </authorList>
    </citation>
    <scope>NUCLEOTIDE SEQUENCE</scope>
    <source>
        <strain evidence="2">CBS 207.26</strain>
    </source>
</reference>
<evidence type="ECO:0000313" key="2">
    <source>
        <dbReference type="EMBL" id="KAF2185412.1"/>
    </source>
</evidence>